<name>A0A841I781_9DEIO</name>
<keyword evidence="2" id="KW-1185">Reference proteome</keyword>
<dbReference type="RefSeq" id="WP_183988805.1">
    <property type="nucleotide sequence ID" value="NZ_JACHHG010000020.1"/>
</dbReference>
<accession>A0A841I781</accession>
<evidence type="ECO:0008006" key="3">
    <source>
        <dbReference type="Google" id="ProtNLM"/>
    </source>
</evidence>
<reference evidence="1 2" key="1">
    <citation type="submission" date="2020-08" db="EMBL/GenBank/DDBJ databases">
        <title>Genomic Encyclopedia of Type Strains, Phase IV (KMG-IV): sequencing the most valuable type-strain genomes for metagenomic binning, comparative biology and taxonomic classification.</title>
        <authorList>
            <person name="Goeker M."/>
        </authorList>
    </citation>
    <scope>NUCLEOTIDE SEQUENCE [LARGE SCALE GENOMIC DNA]</scope>
    <source>
        <strain evidence="1 2">DSM 21458</strain>
    </source>
</reference>
<evidence type="ECO:0000313" key="2">
    <source>
        <dbReference type="Proteomes" id="UP000569951"/>
    </source>
</evidence>
<proteinExistence type="predicted"/>
<dbReference type="EMBL" id="JACHHG010000020">
    <property type="protein sequence ID" value="MBB6100069.1"/>
    <property type="molecule type" value="Genomic_DNA"/>
</dbReference>
<comment type="caution">
    <text evidence="1">The sequence shown here is derived from an EMBL/GenBank/DDBJ whole genome shotgun (WGS) entry which is preliminary data.</text>
</comment>
<protein>
    <recommendedName>
        <fullName evidence="3">DUF4388 domain-containing protein</fullName>
    </recommendedName>
</protein>
<organism evidence="1 2">
    <name type="scientific">Deinobacterium chartae</name>
    <dbReference type="NCBI Taxonomy" id="521158"/>
    <lineage>
        <taxon>Bacteria</taxon>
        <taxon>Thermotogati</taxon>
        <taxon>Deinococcota</taxon>
        <taxon>Deinococci</taxon>
        <taxon>Deinococcales</taxon>
        <taxon>Deinococcaceae</taxon>
        <taxon>Deinobacterium</taxon>
    </lineage>
</organism>
<dbReference type="Proteomes" id="UP000569951">
    <property type="component" value="Unassembled WGS sequence"/>
</dbReference>
<evidence type="ECO:0000313" key="1">
    <source>
        <dbReference type="EMBL" id="MBB6100069.1"/>
    </source>
</evidence>
<dbReference type="AlphaFoldDB" id="A0A841I781"/>
<sequence length="259" mass="28327">MSRAGRDTLPVLQRMFPEAKAPLVRLLPTGEVSFRGLGASFCDLHAFLRHLHDTSWYGHLHAHLEEQQVHVLVYEGRAVAAASEQHHGEMALGDLLNVFTAGASLDAYELRPEVAHALSGVSQRVWKVPPNEGFTGVLTGPAGSSLLRDGVPFARLEATFEEGVFPAPLRPQTLILPKPLAGWAHQNYALTLRGRDALNPITAVHQVFKTEVGAFALEFIKHLGSGRTPADYALRHDQPLHDLEPVLNALIKGGYLRAE</sequence>
<gene>
    <name evidence="1" type="ORF">HNR42_003534</name>
</gene>